<reference evidence="16 17" key="1">
    <citation type="journal article" date="2020" name="Biotechnol. Biofuels">
        <title>New insights from the biogas microbiome by comprehensive genome-resolved metagenomics of nearly 1600 species originating from multiple anaerobic digesters.</title>
        <authorList>
            <person name="Campanaro S."/>
            <person name="Treu L."/>
            <person name="Rodriguez-R L.M."/>
            <person name="Kovalovszki A."/>
            <person name="Ziels R.M."/>
            <person name="Maus I."/>
            <person name="Zhu X."/>
            <person name="Kougias P.G."/>
            <person name="Basile A."/>
            <person name="Luo G."/>
            <person name="Schluter A."/>
            <person name="Konstantinidis K.T."/>
            <person name="Angelidaki I."/>
        </authorList>
    </citation>
    <scope>NUCLEOTIDE SEQUENCE [LARGE SCALE GENOMIC DNA]</scope>
    <source>
        <strain evidence="16">AS27yjCOA_65</strain>
    </source>
</reference>
<feature type="binding site" evidence="11">
    <location>
        <begin position="112"/>
        <end position="118"/>
    </location>
    <ligand>
        <name>ATP</name>
        <dbReference type="ChEBI" id="CHEBI:30616"/>
    </ligand>
</feature>
<dbReference type="GO" id="GO:0000287">
    <property type="term" value="F:magnesium ion binding"/>
    <property type="evidence" value="ECO:0007669"/>
    <property type="project" value="UniProtKB-UniRule"/>
</dbReference>
<dbReference type="Gene3D" id="3.90.190.20">
    <property type="entry name" value="Mur ligase, C-terminal domain"/>
    <property type="match status" value="1"/>
</dbReference>
<dbReference type="PANTHER" id="PTHR23135:SF4">
    <property type="entry name" value="UDP-N-ACETYLMURAMOYL-L-ALANYL-D-GLUTAMATE--2,6-DIAMINOPIMELATE LIGASE MURE HOMOLOG, CHLOROPLASTIC"/>
    <property type="match status" value="1"/>
</dbReference>
<feature type="binding site" evidence="11">
    <location>
        <begin position="409"/>
        <end position="412"/>
    </location>
    <ligand>
        <name>meso-2,6-diaminopimelate</name>
        <dbReference type="ChEBI" id="CHEBI:57791"/>
    </ligand>
</feature>
<feature type="domain" description="Mur ligase N-terminal catalytic" evidence="13">
    <location>
        <begin position="26"/>
        <end position="95"/>
    </location>
</feature>
<keyword evidence="10 11" id="KW-0961">Cell wall biogenesis/degradation</keyword>
<dbReference type="GO" id="GO:0004326">
    <property type="term" value="F:tetrahydrofolylpolyglutamate synthase activity"/>
    <property type="evidence" value="ECO:0007669"/>
    <property type="project" value="InterPro"/>
</dbReference>
<dbReference type="GO" id="GO:0051301">
    <property type="term" value="P:cell division"/>
    <property type="evidence" value="ECO:0007669"/>
    <property type="project" value="UniProtKB-KW"/>
</dbReference>
<dbReference type="GO" id="GO:0071555">
    <property type="term" value="P:cell wall organization"/>
    <property type="evidence" value="ECO:0007669"/>
    <property type="project" value="UniProtKB-KW"/>
</dbReference>
<dbReference type="Gene3D" id="3.40.1390.10">
    <property type="entry name" value="MurE/MurF, N-terminal domain"/>
    <property type="match status" value="1"/>
</dbReference>
<evidence type="ECO:0000256" key="6">
    <source>
        <dbReference type="ARBA" id="ARBA00022840"/>
    </source>
</evidence>
<protein>
    <recommendedName>
        <fullName evidence="11">UDP-N-acetylmuramoyl-L-alanyl-D-glutamate--2,6-diaminopimelate ligase</fullName>
        <ecNumber evidence="11">6.3.2.13</ecNumber>
    </recommendedName>
    <alternativeName>
        <fullName evidence="11">Meso-A2pm-adding enzyme</fullName>
    </alternativeName>
    <alternativeName>
        <fullName evidence="11">Meso-diaminopimelate-adding enzyme</fullName>
    </alternativeName>
    <alternativeName>
        <fullName evidence="11">UDP-MurNAc-L-Ala-D-Glu:meso-diaminopimelate ligase</fullName>
    </alternativeName>
    <alternativeName>
        <fullName evidence="11">UDP-MurNAc-tripeptide synthetase</fullName>
    </alternativeName>
    <alternativeName>
        <fullName evidence="11">UDP-N-acetylmuramyl-tripeptide synthetase</fullName>
    </alternativeName>
</protein>
<comment type="cofactor">
    <cofactor evidence="11">
        <name>Mg(2+)</name>
        <dbReference type="ChEBI" id="CHEBI:18420"/>
    </cofactor>
</comment>
<feature type="binding site" evidence="11">
    <location>
        <position position="182"/>
    </location>
    <ligand>
        <name>UDP-N-acetyl-alpha-D-muramoyl-L-alanyl-D-glutamate</name>
        <dbReference type="ChEBI" id="CHEBI:83900"/>
    </ligand>
</feature>
<evidence type="ECO:0000259" key="15">
    <source>
        <dbReference type="Pfam" id="PF08245"/>
    </source>
</evidence>
<keyword evidence="4 11" id="KW-0132">Cell division</keyword>
<keyword evidence="9 11" id="KW-0131">Cell cycle</keyword>
<feature type="binding site" evidence="11">
    <location>
        <position position="462"/>
    </location>
    <ligand>
        <name>meso-2,6-diaminopimelate</name>
        <dbReference type="ChEBI" id="CHEBI:57791"/>
    </ligand>
</feature>
<sequence length="491" mass="53197">MILSVQEIVEIIGAKPRNMVQMDLQITGLSANSANCKRGFVFVAIPGVGADGHDYINEAFSQGAVIAVVSDSSKLGERPGLLVEDTRKSLSKLASVFAGEPSKKLLCIGITGTNGKTTINLLIYNILQLLGEKSIRIGTLGTFAEGVIDRKEGLTTPDPVTLHEDLALAFSSGVKAAVMEASSHALHQERVSEVDFDIGVYTNLTRDHLDYHGDMENYFKAKLKLFELISKGSKSHKLGIINIDCPYGRRLMGTKGLKLISYGTAEDAMLRISDIESSSSESSFCISYGSLKRKIQTKFIGRHNASNIAGTLGVFLGLGYEFDALLSVLPKLPQVPGRLEYVAGEGFDVFVDYAHTPDALENALGALKNLSKGNLWVLFGCGGDRDKGKRPQMAEIAARNADKIVVTSDNPRTEDPQDIINGILSSGIKPDIVNPDRREAIRAAIRSVRRGDVLLVAGKGHEDYQIIGKTKIHFSDVEEIRKALAERASKP</sequence>
<dbReference type="GO" id="GO:0008360">
    <property type="term" value="P:regulation of cell shape"/>
    <property type="evidence" value="ECO:0007669"/>
    <property type="project" value="UniProtKB-KW"/>
</dbReference>
<name>A0A7X9FPS6_9DELT</name>
<dbReference type="Pfam" id="PF01225">
    <property type="entry name" value="Mur_ligase"/>
    <property type="match status" value="1"/>
</dbReference>
<dbReference type="GO" id="GO:0005737">
    <property type="term" value="C:cytoplasm"/>
    <property type="evidence" value="ECO:0007669"/>
    <property type="project" value="UniProtKB-SubCell"/>
</dbReference>
<dbReference type="InterPro" id="IPR004101">
    <property type="entry name" value="Mur_ligase_C"/>
</dbReference>
<comment type="caution">
    <text evidence="11">Lacks conserved residue(s) required for the propagation of feature annotation.</text>
</comment>
<feature type="binding site" evidence="11">
    <location>
        <position position="190"/>
    </location>
    <ligand>
        <name>UDP-N-acetyl-alpha-D-muramoyl-L-alanyl-D-glutamate</name>
        <dbReference type="ChEBI" id="CHEBI:83900"/>
    </ligand>
</feature>
<evidence type="ECO:0000256" key="3">
    <source>
        <dbReference type="ARBA" id="ARBA00022598"/>
    </source>
</evidence>
<gene>
    <name evidence="11" type="primary">murE</name>
    <name evidence="16" type="ORF">GYA55_02110</name>
</gene>
<evidence type="ECO:0000256" key="7">
    <source>
        <dbReference type="ARBA" id="ARBA00022960"/>
    </source>
</evidence>
<dbReference type="Pfam" id="PF08245">
    <property type="entry name" value="Mur_ligase_M"/>
    <property type="match status" value="1"/>
</dbReference>
<feature type="binding site" evidence="11">
    <location>
        <position position="385"/>
    </location>
    <ligand>
        <name>meso-2,6-diaminopimelate</name>
        <dbReference type="ChEBI" id="CHEBI:57791"/>
    </ligand>
</feature>
<dbReference type="PROSITE" id="PS01011">
    <property type="entry name" value="FOLYLPOLYGLU_SYNT_1"/>
    <property type="match status" value="1"/>
</dbReference>
<dbReference type="InterPro" id="IPR005761">
    <property type="entry name" value="UDP-N-AcMur-Glu-dNH2Pim_ligase"/>
</dbReference>
<dbReference type="GO" id="GO:0009252">
    <property type="term" value="P:peptidoglycan biosynthetic process"/>
    <property type="evidence" value="ECO:0007669"/>
    <property type="project" value="UniProtKB-UniRule"/>
</dbReference>
<comment type="catalytic activity">
    <reaction evidence="11">
        <text>UDP-N-acetyl-alpha-D-muramoyl-L-alanyl-D-glutamate + meso-2,6-diaminopimelate + ATP = UDP-N-acetyl-alpha-D-muramoyl-L-alanyl-gamma-D-glutamyl-meso-2,6-diaminopimelate + ADP + phosphate + H(+)</text>
        <dbReference type="Rhea" id="RHEA:23676"/>
        <dbReference type="ChEBI" id="CHEBI:15378"/>
        <dbReference type="ChEBI" id="CHEBI:30616"/>
        <dbReference type="ChEBI" id="CHEBI:43474"/>
        <dbReference type="ChEBI" id="CHEBI:57791"/>
        <dbReference type="ChEBI" id="CHEBI:83900"/>
        <dbReference type="ChEBI" id="CHEBI:83905"/>
        <dbReference type="ChEBI" id="CHEBI:456216"/>
        <dbReference type="EC" id="6.3.2.13"/>
    </reaction>
</comment>
<proteinExistence type="inferred from homology"/>
<feature type="binding site" evidence="11">
    <location>
        <position position="458"/>
    </location>
    <ligand>
        <name>meso-2,6-diaminopimelate</name>
        <dbReference type="ChEBI" id="CHEBI:57791"/>
    </ligand>
</feature>
<keyword evidence="2 11" id="KW-0963">Cytoplasm</keyword>
<dbReference type="GO" id="GO:0005524">
    <property type="term" value="F:ATP binding"/>
    <property type="evidence" value="ECO:0007669"/>
    <property type="project" value="UniProtKB-UniRule"/>
</dbReference>
<comment type="pathway">
    <text evidence="11 12">Cell wall biogenesis; peptidoglycan biosynthesis.</text>
</comment>
<dbReference type="EC" id="6.3.2.13" evidence="11"/>
<dbReference type="NCBIfam" id="TIGR01085">
    <property type="entry name" value="murE"/>
    <property type="match status" value="1"/>
</dbReference>
<dbReference type="SUPFAM" id="SSF53623">
    <property type="entry name" value="MurD-like peptide ligases, catalytic domain"/>
    <property type="match status" value="1"/>
</dbReference>
<feature type="domain" description="Mur ligase central" evidence="15">
    <location>
        <begin position="110"/>
        <end position="313"/>
    </location>
</feature>
<evidence type="ECO:0000313" key="17">
    <source>
        <dbReference type="Proteomes" id="UP000524246"/>
    </source>
</evidence>
<dbReference type="NCBIfam" id="NF001124">
    <property type="entry name" value="PRK00139.1-2"/>
    <property type="match status" value="1"/>
</dbReference>
<keyword evidence="6 11" id="KW-0067">ATP-binding</keyword>
<feature type="binding site" evidence="11">
    <location>
        <position position="188"/>
    </location>
    <ligand>
        <name>UDP-N-acetyl-alpha-D-muramoyl-L-alanyl-D-glutamate</name>
        <dbReference type="ChEBI" id="CHEBI:83900"/>
    </ligand>
</feature>
<comment type="similarity">
    <text evidence="1 11">Belongs to the MurCDEF family. MurE subfamily.</text>
</comment>
<evidence type="ECO:0000256" key="12">
    <source>
        <dbReference type="RuleBase" id="RU004135"/>
    </source>
</evidence>
<comment type="caution">
    <text evidence="16">The sequence shown here is derived from an EMBL/GenBank/DDBJ whole genome shotgun (WGS) entry which is preliminary data.</text>
</comment>
<feature type="short sequence motif" description="Meso-diaminopimelate recognition motif" evidence="11">
    <location>
        <begin position="409"/>
        <end position="412"/>
    </location>
</feature>
<keyword evidence="8 11" id="KW-0573">Peptidoglycan synthesis</keyword>
<keyword evidence="5 11" id="KW-0547">Nucleotide-binding</keyword>
<dbReference type="InterPro" id="IPR035911">
    <property type="entry name" value="MurE/MurF_N"/>
</dbReference>
<dbReference type="InterPro" id="IPR013221">
    <property type="entry name" value="Mur_ligase_cen"/>
</dbReference>
<evidence type="ECO:0000259" key="14">
    <source>
        <dbReference type="Pfam" id="PF02875"/>
    </source>
</evidence>
<dbReference type="UniPathway" id="UPA00219"/>
<evidence type="ECO:0000256" key="1">
    <source>
        <dbReference type="ARBA" id="ARBA00005898"/>
    </source>
</evidence>
<evidence type="ECO:0000256" key="8">
    <source>
        <dbReference type="ARBA" id="ARBA00022984"/>
    </source>
</evidence>
<dbReference type="NCBIfam" id="NF001126">
    <property type="entry name" value="PRK00139.1-4"/>
    <property type="match status" value="1"/>
</dbReference>
<feature type="modified residue" description="N6-carboxylysine" evidence="11">
    <location>
        <position position="222"/>
    </location>
</feature>
<evidence type="ECO:0000256" key="4">
    <source>
        <dbReference type="ARBA" id="ARBA00022618"/>
    </source>
</evidence>
<comment type="PTM">
    <text evidence="11">Carboxylation is probably crucial for Mg(2+) binding and, consequently, for the gamma-phosphate positioning of ATP.</text>
</comment>
<feature type="domain" description="Mur ligase C-terminal" evidence="14">
    <location>
        <begin position="337"/>
        <end position="460"/>
    </location>
</feature>
<dbReference type="InterPro" id="IPR036565">
    <property type="entry name" value="Mur-like_cat_sf"/>
</dbReference>
<dbReference type="SUPFAM" id="SSF53244">
    <property type="entry name" value="MurD-like peptide ligases, peptide-binding domain"/>
    <property type="match status" value="1"/>
</dbReference>
<evidence type="ECO:0000256" key="10">
    <source>
        <dbReference type="ARBA" id="ARBA00023316"/>
    </source>
</evidence>
<dbReference type="Gene3D" id="3.40.1190.10">
    <property type="entry name" value="Mur-like, catalytic domain"/>
    <property type="match status" value="1"/>
</dbReference>
<dbReference type="InterPro" id="IPR018109">
    <property type="entry name" value="Folylpolyglutamate_synth_CS"/>
</dbReference>
<evidence type="ECO:0000256" key="5">
    <source>
        <dbReference type="ARBA" id="ARBA00022741"/>
    </source>
</evidence>
<organism evidence="16 17">
    <name type="scientific">SAR324 cluster bacterium</name>
    <dbReference type="NCBI Taxonomy" id="2024889"/>
    <lineage>
        <taxon>Bacteria</taxon>
        <taxon>Deltaproteobacteria</taxon>
        <taxon>SAR324 cluster</taxon>
    </lineage>
</organism>
<comment type="function">
    <text evidence="11">Catalyzes the addition of meso-diaminopimelic acid to the nucleotide precursor UDP-N-acetylmuramoyl-L-alanyl-D-glutamate (UMAG) in the biosynthesis of bacterial cell-wall peptidoglycan.</text>
</comment>
<dbReference type="SUPFAM" id="SSF63418">
    <property type="entry name" value="MurE/MurF N-terminal domain"/>
    <property type="match status" value="1"/>
</dbReference>
<feature type="binding site" evidence="11">
    <location>
        <begin position="155"/>
        <end position="156"/>
    </location>
    <ligand>
        <name>UDP-N-acetyl-alpha-D-muramoyl-L-alanyl-D-glutamate</name>
        <dbReference type="ChEBI" id="CHEBI:83900"/>
    </ligand>
</feature>
<dbReference type="HAMAP" id="MF_00208">
    <property type="entry name" value="MurE"/>
    <property type="match status" value="1"/>
</dbReference>
<accession>A0A7X9FPS6</accession>
<dbReference type="AlphaFoldDB" id="A0A7X9FPS6"/>
<keyword evidence="3 11" id="KW-0436">Ligase</keyword>
<feature type="binding site" evidence="11">
    <location>
        <position position="33"/>
    </location>
    <ligand>
        <name>UDP-N-acetyl-alpha-D-muramoyl-L-alanyl-D-glutamate</name>
        <dbReference type="ChEBI" id="CHEBI:83900"/>
    </ligand>
</feature>
<dbReference type="InterPro" id="IPR036615">
    <property type="entry name" value="Mur_ligase_C_dom_sf"/>
</dbReference>
<comment type="subcellular location">
    <subcellularLocation>
        <location evidence="11 12">Cytoplasm</location>
    </subcellularLocation>
</comment>
<evidence type="ECO:0000313" key="16">
    <source>
        <dbReference type="EMBL" id="NMC61942.1"/>
    </source>
</evidence>
<dbReference type="Proteomes" id="UP000524246">
    <property type="component" value="Unassembled WGS sequence"/>
</dbReference>
<keyword evidence="11" id="KW-0460">Magnesium</keyword>
<keyword evidence="7 11" id="KW-0133">Cell shape</keyword>
<dbReference type="GO" id="GO:0008765">
    <property type="term" value="F:UDP-N-acetylmuramoylalanyl-D-glutamate-2,6-diaminopimelate ligase activity"/>
    <property type="evidence" value="ECO:0007669"/>
    <property type="project" value="UniProtKB-UniRule"/>
</dbReference>
<dbReference type="InterPro" id="IPR000713">
    <property type="entry name" value="Mur_ligase_N"/>
</dbReference>
<dbReference type="EMBL" id="JAAZON010000086">
    <property type="protein sequence ID" value="NMC61942.1"/>
    <property type="molecule type" value="Genomic_DNA"/>
</dbReference>
<dbReference type="PANTHER" id="PTHR23135">
    <property type="entry name" value="MUR LIGASE FAMILY MEMBER"/>
    <property type="match status" value="1"/>
</dbReference>
<evidence type="ECO:0000256" key="2">
    <source>
        <dbReference type="ARBA" id="ARBA00022490"/>
    </source>
</evidence>
<evidence type="ECO:0000256" key="11">
    <source>
        <dbReference type="HAMAP-Rule" id="MF_00208"/>
    </source>
</evidence>
<evidence type="ECO:0000256" key="9">
    <source>
        <dbReference type="ARBA" id="ARBA00023306"/>
    </source>
</evidence>
<dbReference type="Pfam" id="PF02875">
    <property type="entry name" value="Mur_ligase_C"/>
    <property type="match status" value="1"/>
</dbReference>
<evidence type="ECO:0000259" key="13">
    <source>
        <dbReference type="Pfam" id="PF01225"/>
    </source>
</evidence>